<dbReference type="EMBL" id="VSRR010034788">
    <property type="protein sequence ID" value="MPC72470.1"/>
    <property type="molecule type" value="Genomic_DNA"/>
</dbReference>
<proteinExistence type="predicted"/>
<dbReference type="AlphaFoldDB" id="A0A5B7HJ30"/>
<protein>
    <submittedName>
        <fullName evidence="1">Uncharacterized protein</fullName>
    </submittedName>
</protein>
<evidence type="ECO:0000313" key="2">
    <source>
        <dbReference type="Proteomes" id="UP000324222"/>
    </source>
</evidence>
<dbReference type="Proteomes" id="UP000324222">
    <property type="component" value="Unassembled WGS sequence"/>
</dbReference>
<gene>
    <name evidence="1" type="ORF">E2C01_066779</name>
</gene>
<organism evidence="1 2">
    <name type="scientific">Portunus trituberculatus</name>
    <name type="common">Swimming crab</name>
    <name type="synonym">Neptunus trituberculatus</name>
    <dbReference type="NCBI Taxonomy" id="210409"/>
    <lineage>
        <taxon>Eukaryota</taxon>
        <taxon>Metazoa</taxon>
        <taxon>Ecdysozoa</taxon>
        <taxon>Arthropoda</taxon>
        <taxon>Crustacea</taxon>
        <taxon>Multicrustacea</taxon>
        <taxon>Malacostraca</taxon>
        <taxon>Eumalacostraca</taxon>
        <taxon>Eucarida</taxon>
        <taxon>Decapoda</taxon>
        <taxon>Pleocyemata</taxon>
        <taxon>Brachyura</taxon>
        <taxon>Eubrachyura</taxon>
        <taxon>Portunoidea</taxon>
        <taxon>Portunidae</taxon>
        <taxon>Portuninae</taxon>
        <taxon>Portunus</taxon>
    </lineage>
</organism>
<keyword evidence="2" id="KW-1185">Reference proteome</keyword>
<name>A0A5B7HJ30_PORTR</name>
<reference evidence="1 2" key="1">
    <citation type="submission" date="2019-05" db="EMBL/GenBank/DDBJ databases">
        <title>Another draft genome of Portunus trituberculatus and its Hox gene families provides insights of decapod evolution.</title>
        <authorList>
            <person name="Jeong J.-H."/>
            <person name="Song I."/>
            <person name="Kim S."/>
            <person name="Choi T."/>
            <person name="Kim D."/>
            <person name="Ryu S."/>
            <person name="Kim W."/>
        </authorList>
    </citation>
    <scope>NUCLEOTIDE SEQUENCE [LARGE SCALE GENOMIC DNA]</scope>
    <source>
        <tissue evidence="1">Muscle</tissue>
    </source>
</reference>
<accession>A0A5B7HJ30</accession>
<sequence length="169" mass="19170">MRVLGHMYTNSRHRFGQDLGNFWGEEALPALRPWTGPGCSDGTGLRLEPTRKSLPGVRKPYLHSDRGQDSNRCAWRPLGLDPNASRVPYHGGHYIVVFDPLITSLSLLQKWSAEGIGVLMSIKWSNGAQISVKIVKTVAINLRHLFGIYLNIYLFRTFVKENISFRYTK</sequence>
<comment type="caution">
    <text evidence="1">The sequence shown here is derived from an EMBL/GenBank/DDBJ whole genome shotgun (WGS) entry which is preliminary data.</text>
</comment>
<evidence type="ECO:0000313" key="1">
    <source>
        <dbReference type="EMBL" id="MPC72470.1"/>
    </source>
</evidence>